<dbReference type="AlphaFoldDB" id="A0A1Y2HR09"/>
<dbReference type="GO" id="GO:0004518">
    <property type="term" value="F:nuclease activity"/>
    <property type="evidence" value="ECO:0007669"/>
    <property type="project" value="UniProtKB-KW"/>
</dbReference>
<dbReference type="Proteomes" id="UP000193411">
    <property type="component" value="Unassembled WGS sequence"/>
</dbReference>
<dbReference type="GO" id="GO:0000166">
    <property type="term" value="F:nucleotide binding"/>
    <property type="evidence" value="ECO:0007669"/>
    <property type="project" value="UniProtKB-KW"/>
</dbReference>
<protein>
    <recommendedName>
        <fullName evidence="6">Decapping nuclease</fullName>
        <ecNumber evidence="6">3.6.1.-</ecNumber>
    </recommendedName>
</protein>
<evidence type="ECO:0000259" key="8">
    <source>
        <dbReference type="Pfam" id="PF08652"/>
    </source>
</evidence>
<keyword evidence="10" id="KW-1185">Reference proteome</keyword>
<dbReference type="GO" id="GO:0005829">
    <property type="term" value="C:cytosol"/>
    <property type="evidence" value="ECO:0007669"/>
    <property type="project" value="TreeGrafter"/>
</dbReference>
<evidence type="ECO:0000256" key="5">
    <source>
        <dbReference type="ARBA" id="ARBA00048124"/>
    </source>
</evidence>
<dbReference type="EC" id="3.6.1.-" evidence="6"/>
<dbReference type="Pfam" id="PF08652">
    <property type="entry name" value="RAI1"/>
    <property type="match status" value="1"/>
</dbReference>
<keyword evidence="6" id="KW-0694">RNA-binding</keyword>
<feature type="domain" description="RAI1-like" evidence="8">
    <location>
        <begin position="87"/>
        <end position="478"/>
    </location>
</feature>
<dbReference type="EMBL" id="MCFL01000014">
    <property type="protein sequence ID" value="ORZ37010.1"/>
    <property type="molecule type" value="Genomic_DNA"/>
</dbReference>
<keyword evidence="6" id="KW-0547">Nucleotide-binding</keyword>
<evidence type="ECO:0000256" key="6">
    <source>
        <dbReference type="RuleBase" id="RU367113"/>
    </source>
</evidence>
<comment type="subcellular location">
    <subcellularLocation>
        <location evidence="6">Nucleus</location>
    </subcellularLocation>
</comment>
<comment type="catalytic activity">
    <reaction evidence="4">
        <text>a 5'-end triphospho-ribonucleoside in mRNA + H2O = a 5'-end phospho-ribonucleoside in mRNA + diphosphate + H(+)</text>
        <dbReference type="Rhea" id="RHEA:78683"/>
        <dbReference type="Rhea" id="RHEA-COMP:15692"/>
        <dbReference type="Rhea" id="RHEA-COMP:17164"/>
        <dbReference type="ChEBI" id="CHEBI:15377"/>
        <dbReference type="ChEBI" id="CHEBI:15378"/>
        <dbReference type="ChEBI" id="CHEBI:33019"/>
        <dbReference type="ChEBI" id="CHEBI:138282"/>
        <dbReference type="ChEBI" id="CHEBI:167618"/>
    </reaction>
    <physiologicalReaction direction="left-to-right" evidence="4">
        <dbReference type="Rhea" id="RHEA:78684"/>
    </physiologicalReaction>
</comment>
<dbReference type="STRING" id="765915.A0A1Y2HR09"/>
<dbReference type="GO" id="GO:0046872">
    <property type="term" value="F:metal ion binding"/>
    <property type="evidence" value="ECO:0007669"/>
    <property type="project" value="UniProtKB-KW"/>
</dbReference>
<feature type="region of interest" description="Disordered" evidence="7">
    <location>
        <begin position="1"/>
        <end position="88"/>
    </location>
</feature>
<comment type="catalytic activity">
    <reaction evidence="5">
        <text>a 5'-end NAD(+)-phospho-ribonucleoside in mRNA + H2O = a 5'-end phospho-ribonucleoside in mRNA + NAD(+) + H(+)</text>
        <dbReference type="Rhea" id="RHEA:60880"/>
        <dbReference type="Rhea" id="RHEA-COMP:15692"/>
        <dbReference type="Rhea" id="RHEA-COMP:15698"/>
        <dbReference type="ChEBI" id="CHEBI:15377"/>
        <dbReference type="ChEBI" id="CHEBI:15378"/>
        <dbReference type="ChEBI" id="CHEBI:57540"/>
        <dbReference type="ChEBI" id="CHEBI:138282"/>
        <dbReference type="ChEBI" id="CHEBI:144029"/>
    </reaction>
    <physiologicalReaction direction="left-to-right" evidence="5">
        <dbReference type="Rhea" id="RHEA:60881"/>
    </physiologicalReaction>
</comment>
<dbReference type="PANTHER" id="PTHR12395">
    <property type="entry name" value="DOM-3 RELATED"/>
    <property type="match status" value="1"/>
</dbReference>
<evidence type="ECO:0000313" key="10">
    <source>
        <dbReference type="Proteomes" id="UP000193411"/>
    </source>
</evidence>
<keyword evidence="6" id="KW-0479">Metal-binding</keyword>
<dbReference type="GO" id="GO:0003723">
    <property type="term" value="F:RNA binding"/>
    <property type="evidence" value="ECO:0007669"/>
    <property type="project" value="UniProtKB-KW"/>
</dbReference>
<dbReference type="PANTHER" id="PTHR12395:SF9">
    <property type="entry name" value="DECAPPING AND EXORIBONUCLEASE PROTEIN"/>
    <property type="match status" value="1"/>
</dbReference>
<feature type="compositionally biased region" description="Polar residues" evidence="7">
    <location>
        <begin position="18"/>
        <end position="29"/>
    </location>
</feature>
<dbReference type="OrthoDB" id="5853397at2759"/>
<name>A0A1Y2HR09_9FUNG</name>
<dbReference type="GO" id="GO:0000956">
    <property type="term" value="P:nuclear-transcribed mRNA catabolic process"/>
    <property type="evidence" value="ECO:0007669"/>
    <property type="project" value="TreeGrafter"/>
</dbReference>
<dbReference type="GO" id="GO:0034353">
    <property type="term" value="F:mRNA 5'-diphosphatase activity"/>
    <property type="evidence" value="ECO:0007669"/>
    <property type="project" value="TreeGrafter"/>
</dbReference>
<evidence type="ECO:0000256" key="7">
    <source>
        <dbReference type="SAM" id="MobiDB-lite"/>
    </source>
</evidence>
<dbReference type="GO" id="GO:0005634">
    <property type="term" value="C:nucleus"/>
    <property type="evidence" value="ECO:0007669"/>
    <property type="project" value="UniProtKB-SubCell"/>
</dbReference>
<evidence type="ECO:0000256" key="1">
    <source>
        <dbReference type="ARBA" id="ARBA00001968"/>
    </source>
</evidence>
<evidence type="ECO:0000256" key="3">
    <source>
        <dbReference type="ARBA" id="ARBA00044676"/>
    </source>
</evidence>
<comment type="similarity">
    <text evidence="2 6">Belongs to the DXO/Dom3Z family.</text>
</comment>
<evidence type="ECO:0000256" key="4">
    <source>
        <dbReference type="ARBA" id="ARBA00044692"/>
    </source>
</evidence>
<comment type="function">
    <text evidence="6">Decapping enzyme for NAD-capped RNAs: specifically hydrolyzes the nicotinamide adenine dinucleotide (NAD) cap from a subset of RNAs by removing the entire NAD moiety from the 5'-end of an NAD-capped RNA.</text>
</comment>
<sequence length="500" mass="55787">MQPMDSEAIMDHRHTDRNSSFPQSPSSGARNRDGDRYQHSHSRGHRDRYTAPSSSSYPPPTNATLSLRLPVPRPSDPAPPGPAPSVQQPTEIAHFSYDADGQFHADRSSLRYWSPPPSSLLPCERVSDPRELAVPLSAAPATATRAMRDEDKRFLDLNSGFDQYDPNAGPGIEPLDNLLRGLVDHGVWSAQRGGAEGVSIVTWRGIVTKLLVAPYNDRDGWELGMVKHKSTVFIHEHFTPDRLAQEADTQRDPRRARMAYWGYRFEHLCVLATPPTSLSPAELKQAHDHRTSSPLNPQVQYCSVVKTKIGNHRVILGAEVDCCLPPRPSNAQSISANAPSQPLHYLELKTHRLGSGGVFGWRSKLLRIWAQSFLAGIPTIMIGFRDDNGIVRAVREYKTLELPRGVRGLDAAQGGWDPNVCIRFAADAIDKIVGLVRGGEEGVEWMARYVPKDRVVEVFRKTVREETSNSGKDKVWENGRLGGVVPEWFKRGEEFEQRPR</sequence>
<dbReference type="InterPro" id="IPR013961">
    <property type="entry name" value="RAI1"/>
</dbReference>
<comment type="cofactor">
    <cofactor evidence="1 6">
        <name>a divalent metal cation</name>
        <dbReference type="ChEBI" id="CHEBI:60240"/>
    </cofactor>
</comment>
<evidence type="ECO:0000313" key="9">
    <source>
        <dbReference type="EMBL" id="ORZ37010.1"/>
    </source>
</evidence>
<feature type="compositionally biased region" description="Pro residues" evidence="7">
    <location>
        <begin position="71"/>
        <end position="83"/>
    </location>
</feature>
<dbReference type="GO" id="GO:0110155">
    <property type="term" value="P:NAD-cap decapping"/>
    <property type="evidence" value="ECO:0007669"/>
    <property type="project" value="TreeGrafter"/>
</dbReference>
<evidence type="ECO:0000256" key="2">
    <source>
        <dbReference type="ARBA" id="ARBA00006562"/>
    </source>
</evidence>
<accession>A0A1Y2HR09</accession>
<comment type="catalytic activity">
    <reaction evidence="3">
        <text>a 5'-end (N(7)-methyl 5'-triphosphoguanosine)-ribonucleoside-ribonucleotide in mRNA + H2O = a (N(7)-methyl 5'-triphosphoguanosine)-nucleoside + a 5'-end phospho-ribonucleoside in mRNA + H(+)</text>
        <dbReference type="Rhea" id="RHEA:66928"/>
        <dbReference type="Rhea" id="RHEA-COMP:15692"/>
        <dbReference type="Rhea" id="RHEA-COMP:17313"/>
        <dbReference type="ChEBI" id="CHEBI:15377"/>
        <dbReference type="ChEBI" id="CHEBI:15378"/>
        <dbReference type="ChEBI" id="CHEBI:138282"/>
        <dbReference type="ChEBI" id="CHEBI:172876"/>
        <dbReference type="ChEBI" id="CHEBI:172877"/>
    </reaction>
    <physiologicalReaction direction="left-to-right" evidence="3">
        <dbReference type="Rhea" id="RHEA:66929"/>
    </physiologicalReaction>
</comment>
<comment type="caution">
    <text evidence="9">The sequence shown here is derived from an EMBL/GenBank/DDBJ whole genome shotgun (WGS) entry which is preliminary data.</text>
</comment>
<reference evidence="9 10" key="1">
    <citation type="submission" date="2016-07" db="EMBL/GenBank/DDBJ databases">
        <title>Pervasive Adenine N6-methylation of Active Genes in Fungi.</title>
        <authorList>
            <consortium name="DOE Joint Genome Institute"/>
            <person name="Mondo S.J."/>
            <person name="Dannebaum R.O."/>
            <person name="Kuo R.C."/>
            <person name="Labutti K."/>
            <person name="Haridas S."/>
            <person name="Kuo A."/>
            <person name="Salamov A."/>
            <person name="Ahrendt S.R."/>
            <person name="Lipzen A."/>
            <person name="Sullivan W."/>
            <person name="Andreopoulos W.B."/>
            <person name="Clum A."/>
            <person name="Lindquist E."/>
            <person name="Daum C."/>
            <person name="Ramamoorthy G.K."/>
            <person name="Gryganskyi A."/>
            <person name="Culley D."/>
            <person name="Magnuson J.K."/>
            <person name="James T.Y."/>
            <person name="O'Malley M.A."/>
            <person name="Stajich J.E."/>
            <person name="Spatafora J.W."/>
            <person name="Visel A."/>
            <person name="Grigoriev I.V."/>
        </authorList>
    </citation>
    <scope>NUCLEOTIDE SEQUENCE [LARGE SCALE GENOMIC DNA]</scope>
    <source>
        <strain evidence="9 10">PL171</strain>
    </source>
</reference>
<organism evidence="9 10">
    <name type="scientific">Catenaria anguillulae PL171</name>
    <dbReference type="NCBI Taxonomy" id="765915"/>
    <lineage>
        <taxon>Eukaryota</taxon>
        <taxon>Fungi</taxon>
        <taxon>Fungi incertae sedis</taxon>
        <taxon>Blastocladiomycota</taxon>
        <taxon>Blastocladiomycetes</taxon>
        <taxon>Blastocladiales</taxon>
        <taxon>Catenariaceae</taxon>
        <taxon>Catenaria</taxon>
    </lineage>
</organism>
<keyword evidence="6" id="KW-0539">Nucleus</keyword>
<keyword evidence="6" id="KW-0378">Hydrolase</keyword>
<keyword evidence="6" id="KW-0540">Nuclease</keyword>
<dbReference type="InterPro" id="IPR039039">
    <property type="entry name" value="RAI1-like_fam"/>
</dbReference>
<proteinExistence type="inferred from homology"/>
<gene>
    <name evidence="9" type="ORF">BCR44DRAFT_140406</name>
</gene>